<gene>
    <name evidence="2" type="ORF">FD28_GL001627</name>
</gene>
<reference evidence="2 3" key="1">
    <citation type="journal article" date="2015" name="Genome Announc.">
        <title>Expanding the biotechnology potential of lactobacilli through comparative genomics of 213 strains and associated genera.</title>
        <authorList>
            <person name="Sun Z."/>
            <person name="Harris H.M."/>
            <person name="McCann A."/>
            <person name="Guo C."/>
            <person name="Argimon S."/>
            <person name="Zhang W."/>
            <person name="Yang X."/>
            <person name="Jeffery I.B."/>
            <person name="Cooney J.C."/>
            <person name="Kagawa T.F."/>
            <person name="Liu W."/>
            <person name="Song Y."/>
            <person name="Salvetti E."/>
            <person name="Wrobel A."/>
            <person name="Rasinkangas P."/>
            <person name="Parkhill J."/>
            <person name="Rea M.C."/>
            <person name="O'Sullivan O."/>
            <person name="Ritari J."/>
            <person name="Douillard F.P."/>
            <person name="Paul Ross R."/>
            <person name="Yang R."/>
            <person name="Briner A.E."/>
            <person name="Felis G.E."/>
            <person name="de Vos W.M."/>
            <person name="Barrangou R."/>
            <person name="Klaenhammer T.R."/>
            <person name="Caufield P.W."/>
            <person name="Cui Y."/>
            <person name="Zhang H."/>
            <person name="O'Toole P.W."/>
        </authorList>
    </citation>
    <scope>NUCLEOTIDE SEQUENCE [LARGE SCALE GENOMIC DNA]</scope>
    <source>
        <strain evidence="2 3">DSM 16381</strain>
    </source>
</reference>
<keyword evidence="1" id="KW-0812">Transmembrane</keyword>
<dbReference type="EMBL" id="AZFS01000066">
    <property type="protein sequence ID" value="KRL93177.1"/>
    <property type="molecule type" value="Genomic_DNA"/>
</dbReference>
<dbReference type="PATRIC" id="fig|1423753.3.peg.1690"/>
<accession>A0A0R1UIQ4</accession>
<dbReference type="Proteomes" id="UP000051580">
    <property type="component" value="Unassembled WGS sequence"/>
</dbReference>
<keyword evidence="3" id="KW-1185">Reference proteome</keyword>
<keyword evidence="1" id="KW-0472">Membrane</keyword>
<sequence length="88" mass="10126">MDIDSINSFSFKNLSEWEKFGVAIIFIADFTLTNTLWADTFIIFFFLYWMITFRIGHQHISGKNGYKAVGSMLGTFLVVIWLIFASGI</sequence>
<comment type="caution">
    <text evidence="2">The sequence shown here is derived from an EMBL/GenBank/DDBJ whole genome shotgun (WGS) entry which is preliminary data.</text>
</comment>
<feature type="transmembrane region" description="Helical" evidence="1">
    <location>
        <begin position="20"/>
        <end position="53"/>
    </location>
</feature>
<name>A0A0R1UIQ4_9LACO</name>
<protein>
    <submittedName>
        <fullName evidence="2">Uncharacterized protein</fullName>
    </submittedName>
</protein>
<feature type="transmembrane region" description="Helical" evidence="1">
    <location>
        <begin position="65"/>
        <end position="84"/>
    </location>
</feature>
<organism evidence="2 3">
    <name type="scientific">Levilactobacillus hammesii DSM 16381</name>
    <dbReference type="NCBI Taxonomy" id="1423753"/>
    <lineage>
        <taxon>Bacteria</taxon>
        <taxon>Bacillati</taxon>
        <taxon>Bacillota</taxon>
        <taxon>Bacilli</taxon>
        <taxon>Lactobacillales</taxon>
        <taxon>Lactobacillaceae</taxon>
        <taxon>Levilactobacillus</taxon>
    </lineage>
</organism>
<evidence type="ECO:0000313" key="3">
    <source>
        <dbReference type="Proteomes" id="UP000051580"/>
    </source>
</evidence>
<dbReference type="AlphaFoldDB" id="A0A0R1UIQ4"/>
<proteinExistence type="predicted"/>
<keyword evidence="1" id="KW-1133">Transmembrane helix</keyword>
<evidence type="ECO:0000256" key="1">
    <source>
        <dbReference type="SAM" id="Phobius"/>
    </source>
</evidence>
<evidence type="ECO:0000313" key="2">
    <source>
        <dbReference type="EMBL" id="KRL93177.1"/>
    </source>
</evidence>